<evidence type="ECO:0000313" key="4">
    <source>
        <dbReference type="EMBL" id="GAG34879.1"/>
    </source>
</evidence>
<name>X0WV68_9ZZZZ</name>
<accession>X0WV68</accession>
<comment type="caution">
    <text evidence="4">The sequence shown here is derived from an EMBL/GenBank/DDBJ whole genome shotgun (WGS) entry which is preliminary data.</text>
</comment>
<reference evidence="4" key="1">
    <citation type="journal article" date="2014" name="Front. Microbiol.">
        <title>High frequency of phylogenetically diverse reductive dehalogenase-homologous genes in deep subseafloor sedimentary metagenomes.</title>
        <authorList>
            <person name="Kawai M."/>
            <person name="Futagami T."/>
            <person name="Toyoda A."/>
            <person name="Takaki Y."/>
            <person name="Nishi S."/>
            <person name="Hori S."/>
            <person name="Arai W."/>
            <person name="Tsubouchi T."/>
            <person name="Morono Y."/>
            <person name="Uchiyama I."/>
            <person name="Ito T."/>
            <person name="Fujiyama A."/>
            <person name="Inagaki F."/>
            <person name="Takami H."/>
        </authorList>
    </citation>
    <scope>NUCLEOTIDE SEQUENCE</scope>
    <source>
        <strain evidence="4">Expedition CK06-06</strain>
    </source>
</reference>
<sequence>YKILEGVRGKPPVDQEAIVRILLKTSKMLMECPEIKELDMNPVLVYEKDAKIVDARVIL</sequence>
<evidence type="ECO:0008006" key="5">
    <source>
        <dbReference type="Google" id="ProtNLM"/>
    </source>
</evidence>
<keyword evidence="3" id="KW-0067">ATP-binding</keyword>
<protein>
    <recommendedName>
        <fullName evidence="5">Acetyl-CoA synthetase</fullName>
    </recommendedName>
</protein>
<dbReference type="PANTHER" id="PTHR43334">
    <property type="entry name" value="ACETATE--COA LIGASE [ADP-FORMING]"/>
    <property type="match status" value="1"/>
</dbReference>
<keyword evidence="2" id="KW-0547">Nucleotide-binding</keyword>
<dbReference type="GO" id="GO:0016874">
    <property type="term" value="F:ligase activity"/>
    <property type="evidence" value="ECO:0007669"/>
    <property type="project" value="UniProtKB-KW"/>
</dbReference>
<evidence type="ECO:0000256" key="1">
    <source>
        <dbReference type="ARBA" id="ARBA00022598"/>
    </source>
</evidence>
<keyword evidence="1" id="KW-0436">Ligase</keyword>
<dbReference type="PANTHER" id="PTHR43334:SF1">
    <property type="entry name" value="3-HYDROXYPROPIONATE--COA LIGASE [ADP-FORMING]"/>
    <property type="match status" value="1"/>
</dbReference>
<proteinExistence type="predicted"/>
<dbReference type="InterPro" id="IPR051538">
    <property type="entry name" value="Acyl-CoA_Synth/Transferase"/>
</dbReference>
<dbReference type="SUPFAM" id="SSF56059">
    <property type="entry name" value="Glutathione synthetase ATP-binding domain-like"/>
    <property type="match status" value="1"/>
</dbReference>
<dbReference type="Gene3D" id="3.30.470.20">
    <property type="entry name" value="ATP-grasp fold, B domain"/>
    <property type="match status" value="1"/>
</dbReference>
<dbReference type="GO" id="GO:0005524">
    <property type="term" value="F:ATP binding"/>
    <property type="evidence" value="ECO:0007669"/>
    <property type="project" value="UniProtKB-KW"/>
</dbReference>
<evidence type="ECO:0000256" key="2">
    <source>
        <dbReference type="ARBA" id="ARBA00022741"/>
    </source>
</evidence>
<evidence type="ECO:0000256" key="3">
    <source>
        <dbReference type="ARBA" id="ARBA00022840"/>
    </source>
</evidence>
<dbReference type="EMBL" id="BARS01044314">
    <property type="protein sequence ID" value="GAG34879.1"/>
    <property type="molecule type" value="Genomic_DNA"/>
</dbReference>
<organism evidence="4">
    <name type="scientific">marine sediment metagenome</name>
    <dbReference type="NCBI Taxonomy" id="412755"/>
    <lineage>
        <taxon>unclassified sequences</taxon>
        <taxon>metagenomes</taxon>
        <taxon>ecological metagenomes</taxon>
    </lineage>
</organism>
<dbReference type="Pfam" id="PF13549">
    <property type="entry name" value="ATP-grasp_5"/>
    <property type="match status" value="1"/>
</dbReference>
<dbReference type="AlphaFoldDB" id="X0WV68"/>
<feature type="non-terminal residue" evidence="4">
    <location>
        <position position="1"/>
    </location>
</feature>
<gene>
    <name evidence="4" type="ORF">S01H1_66977</name>
</gene>